<reference evidence="1" key="1">
    <citation type="submission" date="2021-06" db="EMBL/GenBank/DDBJ databases">
        <authorList>
            <person name="Kallberg Y."/>
            <person name="Tangrot J."/>
            <person name="Rosling A."/>
        </authorList>
    </citation>
    <scope>NUCLEOTIDE SEQUENCE</scope>
    <source>
        <strain evidence="1">28 12/20/2015</strain>
    </source>
</reference>
<accession>A0ACA9LUZ5</accession>
<organism evidence="1 2">
    <name type="scientific">Cetraspora pellucida</name>
    <dbReference type="NCBI Taxonomy" id="1433469"/>
    <lineage>
        <taxon>Eukaryota</taxon>
        <taxon>Fungi</taxon>
        <taxon>Fungi incertae sedis</taxon>
        <taxon>Mucoromycota</taxon>
        <taxon>Glomeromycotina</taxon>
        <taxon>Glomeromycetes</taxon>
        <taxon>Diversisporales</taxon>
        <taxon>Gigasporaceae</taxon>
        <taxon>Cetraspora</taxon>
    </lineage>
</organism>
<keyword evidence="2" id="KW-1185">Reference proteome</keyword>
<dbReference type="EMBL" id="CAJVPW010005233">
    <property type="protein sequence ID" value="CAG8552180.1"/>
    <property type="molecule type" value="Genomic_DNA"/>
</dbReference>
<proteinExistence type="predicted"/>
<dbReference type="Proteomes" id="UP000789366">
    <property type="component" value="Unassembled WGS sequence"/>
</dbReference>
<protein>
    <submittedName>
        <fullName evidence="1">1836_t:CDS:1</fullName>
    </submittedName>
</protein>
<evidence type="ECO:0000313" key="2">
    <source>
        <dbReference type="Proteomes" id="UP000789366"/>
    </source>
</evidence>
<sequence length="115" mass="13250">MQKNLDLKITELSATMVVTTNRTRVSFLEKVTDVKLALGGILVPTTFQVIELYMQYSDKVTEIPILCNRENPPMDLEDAEDEGTLDEFKFEDELLEKVEGYFTRKISNIKLFENP</sequence>
<comment type="caution">
    <text evidence="1">The sequence shown here is derived from an EMBL/GenBank/DDBJ whole genome shotgun (WGS) entry which is preliminary data.</text>
</comment>
<gene>
    <name evidence="1" type="ORF">SPELUC_LOCUS5255</name>
</gene>
<evidence type="ECO:0000313" key="1">
    <source>
        <dbReference type="EMBL" id="CAG8552180.1"/>
    </source>
</evidence>
<name>A0ACA9LUZ5_9GLOM</name>